<dbReference type="Gene3D" id="3.30.70.920">
    <property type="match status" value="1"/>
</dbReference>
<dbReference type="InterPro" id="IPR011008">
    <property type="entry name" value="Dimeric_a/b-barrel"/>
</dbReference>
<dbReference type="GO" id="GO:0043565">
    <property type="term" value="F:sequence-specific DNA binding"/>
    <property type="evidence" value="ECO:0007669"/>
    <property type="project" value="InterPro"/>
</dbReference>
<dbReference type="GO" id="GO:0005829">
    <property type="term" value="C:cytosol"/>
    <property type="evidence" value="ECO:0007669"/>
    <property type="project" value="TreeGrafter"/>
</dbReference>
<dbReference type="PROSITE" id="PS00519">
    <property type="entry name" value="HTH_ASNC_1"/>
    <property type="match status" value="1"/>
</dbReference>
<dbReference type="PRINTS" id="PR00033">
    <property type="entry name" value="HTHASNC"/>
</dbReference>
<proteinExistence type="predicted"/>
<dbReference type="KEGG" id="suam:BOO69_04740"/>
<keyword evidence="1" id="KW-0805">Transcription regulation</keyword>
<dbReference type="InterPro" id="IPR000485">
    <property type="entry name" value="AsnC-type_HTH_dom"/>
</dbReference>
<dbReference type="GO" id="GO:0043200">
    <property type="term" value="P:response to amino acid"/>
    <property type="evidence" value="ECO:0007669"/>
    <property type="project" value="TreeGrafter"/>
</dbReference>
<dbReference type="Proteomes" id="UP000181897">
    <property type="component" value="Chromosome"/>
</dbReference>
<dbReference type="InterPro" id="IPR019887">
    <property type="entry name" value="Tscrpt_reg_AsnC/Lrp_C"/>
</dbReference>
<dbReference type="InterPro" id="IPR036390">
    <property type="entry name" value="WH_DNA-bd_sf"/>
</dbReference>
<dbReference type="PROSITE" id="PS50956">
    <property type="entry name" value="HTH_ASNC_2"/>
    <property type="match status" value="1"/>
</dbReference>
<keyword evidence="3" id="KW-0804">Transcription</keyword>
<keyword evidence="2" id="KW-0238">DNA-binding</keyword>
<dbReference type="GO" id="GO:0006355">
    <property type="term" value="P:regulation of DNA-templated transcription"/>
    <property type="evidence" value="ECO:0007669"/>
    <property type="project" value="UniProtKB-ARBA"/>
</dbReference>
<evidence type="ECO:0000256" key="3">
    <source>
        <dbReference type="ARBA" id="ARBA00023163"/>
    </source>
</evidence>
<name>A0A1J0WER2_9RHOB</name>
<dbReference type="SMART" id="SM00344">
    <property type="entry name" value="HTH_ASNC"/>
    <property type="match status" value="1"/>
</dbReference>
<dbReference type="SUPFAM" id="SSF46785">
    <property type="entry name" value="Winged helix' DNA-binding domain"/>
    <property type="match status" value="1"/>
</dbReference>
<evidence type="ECO:0000256" key="2">
    <source>
        <dbReference type="ARBA" id="ARBA00023125"/>
    </source>
</evidence>
<dbReference type="Gene3D" id="1.10.10.10">
    <property type="entry name" value="Winged helix-like DNA-binding domain superfamily/Winged helix DNA-binding domain"/>
    <property type="match status" value="1"/>
</dbReference>
<dbReference type="InterPro" id="IPR019888">
    <property type="entry name" value="Tscrpt_reg_AsnC-like"/>
</dbReference>
<evidence type="ECO:0000313" key="6">
    <source>
        <dbReference type="Proteomes" id="UP000181897"/>
    </source>
</evidence>
<dbReference type="Pfam" id="PF01037">
    <property type="entry name" value="AsnC_trans_reg"/>
    <property type="match status" value="1"/>
</dbReference>
<dbReference type="InterPro" id="IPR011991">
    <property type="entry name" value="ArsR-like_HTH"/>
</dbReference>
<evidence type="ECO:0000256" key="1">
    <source>
        <dbReference type="ARBA" id="ARBA00023015"/>
    </source>
</evidence>
<dbReference type="OrthoDB" id="9802341at2"/>
<keyword evidence="6" id="KW-1185">Reference proteome</keyword>
<accession>A0A1J0WER2</accession>
<dbReference type="AlphaFoldDB" id="A0A1J0WER2"/>
<protein>
    <submittedName>
        <fullName evidence="5">AsnC family transcriptional regulator</fullName>
    </submittedName>
</protein>
<dbReference type="InterPro" id="IPR019885">
    <property type="entry name" value="Tscrpt_reg_HTH_AsnC-type_CS"/>
</dbReference>
<evidence type="ECO:0000259" key="4">
    <source>
        <dbReference type="PROSITE" id="PS50956"/>
    </source>
</evidence>
<dbReference type="STRING" id="1917485.BOO69_04740"/>
<dbReference type="InterPro" id="IPR036388">
    <property type="entry name" value="WH-like_DNA-bd_sf"/>
</dbReference>
<gene>
    <name evidence="5" type="ORF">BOO69_04740</name>
</gene>
<dbReference type="EMBL" id="CP018076">
    <property type="protein sequence ID" value="APE42805.1"/>
    <property type="molecule type" value="Genomic_DNA"/>
</dbReference>
<dbReference type="PANTHER" id="PTHR30154:SF34">
    <property type="entry name" value="TRANSCRIPTIONAL REGULATOR AZLB"/>
    <property type="match status" value="1"/>
</dbReference>
<evidence type="ECO:0000313" key="5">
    <source>
        <dbReference type="EMBL" id="APE42805.1"/>
    </source>
</evidence>
<organism evidence="5 6">
    <name type="scientific">Sulfitobacter alexandrii</name>
    <dbReference type="NCBI Taxonomy" id="1917485"/>
    <lineage>
        <taxon>Bacteria</taxon>
        <taxon>Pseudomonadati</taxon>
        <taxon>Pseudomonadota</taxon>
        <taxon>Alphaproteobacteria</taxon>
        <taxon>Rhodobacterales</taxon>
        <taxon>Roseobacteraceae</taxon>
        <taxon>Sulfitobacter</taxon>
    </lineage>
</organism>
<dbReference type="SUPFAM" id="SSF54909">
    <property type="entry name" value="Dimeric alpha+beta barrel"/>
    <property type="match status" value="1"/>
</dbReference>
<reference evidence="5 6" key="1">
    <citation type="submission" date="2016-11" db="EMBL/GenBank/DDBJ databases">
        <title>Complete genome sequence of Sulfitobacter sp. AM1-D1, a toxic bacteria associated with marine dinoflagellate Alexandrium minutum in East China Sea.</title>
        <authorList>
            <person name="Yang Q."/>
            <person name="Zhang X."/>
            <person name="Tian X."/>
        </authorList>
    </citation>
    <scope>NUCLEOTIDE SEQUENCE [LARGE SCALE GENOMIC DNA]</scope>
    <source>
        <strain evidence="5 6">AM1-D1</strain>
    </source>
</reference>
<sequence>MRESGNIVRTDMDAVDRKLIHQLQQDSRQSNAQLAEKLNISTSACWRRVKALEDSGIIERYGALVNPAAMGLGFEAIVHVHLTRHDTEALARFIAAVHLREEVTECYATTGQADYHLRVLCRDIEAYNGFLEEFLFVQPAVNSAQTNVVLRRIKANAPLGG</sequence>
<dbReference type="Pfam" id="PF13412">
    <property type="entry name" value="HTH_24"/>
    <property type="match status" value="1"/>
</dbReference>
<feature type="domain" description="HTH asnC-type" evidence="4">
    <location>
        <begin position="12"/>
        <end position="73"/>
    </location>
</feature>
<dbReference type="CDD" id="cd00090">
    <property type="entry name" value="HTH_ARSR"/>
    <property type="match status" value="1"/>
</dbReference>
<dbReference type="PANTHER" id="PTHR30154">
    <property type="entry name" value="LEUCINE-RESPONSIVE REGULATORY PROTEIN"/>
    <property type="match status" value="1"/>
</dbReference>